<dbReference type="CDD" id="cd17329">
    <property type="entry name" value="MFS_MdtH_MDR_like"/>
    <property type="match status" value="1"/>
</dbReference>
<comment type="subcellular location">
    <subcellularLocation>
        <location evidence="1">Cell membrane</location>
        <topology evidence="1">Multi-pass membrane protein</topology>
    </subcellularLocation>
</comment>
<feature type="transmembrane region" description="Helical" evidence="7">
    <location>
        <begin position="16"/>
        <end position="41"/>
    </location>
</feature>
<evidence type="ECO:0000313" key="10">
    <source>
        <dbReference type="Proteomes" id="UP001208689"/>
    </source>
</evidence>
<evidence type="ECO:0000256" key="4">
    <source>
        <dbReference type="ARBA" id="ARBA00022692"/>
    </source>
</evidence>
<sequence length="435" mass="48119">MFTKMKQTYHEFPETFWVITFSSFIDNIGSFMIGPFIYIYMSQVFGLSMMEVGLIYIIVGIGNMIGGMIGGSLTDKLGRKKCALFGLLVSGGFSLTFVFVSNVNTIYILVGIMGLLGSIGGPARQAMLADVLTVEKRPEGFSILRIVANLSATIGPALGGLLSSFDFKWLFIGDAISSFITAIIFVIKVPETHPAKMEVNEVMPEVTTNEMITEKKKTGYGIVFKNWRFLIFVCVSALMGLTYMQMNSTLSVFLIEDLSFTNQQYGLLISMNALMVVMIQFWLTKRIKMFPALIMMAVGNILYGIGFGMYGFIGTIPLAFGAMVIITIGEMVVAPFNQTMVANFAPEDQRGRYNAVYMFVGMIPLLLGPIGAGAIMDNLDRKILWYIAGLLTFIAAFGYVVLHFVTKDHFKQMKNDQKSLDDLNSESLTETDVLA</sequence>
<evidence type="ECO:0000313" key="9">
    <source>
        <dbReference type="EMBL" id="UYP44308.1"/>
    </source>
</evidence>
<dbReference type="EMBL" id="CP104013">
    <property type="protein sequence ID" value="UYP44308.1"/>
    <property type="molecule type" value="Genomic_DNA"/>
</dbReference>
<accession>A0ABY6HLB7</accession>
<dbReference type="PROSITE" id="PS50850">
    <property type="entry name" value="MFS"/>
    <property type="match status" value="1"/>
</dbReference>
<dbReference type="Pfam" id="PF07690">
    <property type="entry name" value="MFS_1"/>
    <property type="match status" value="1"/>
</dbReference>
<name>A0ABY6HLB7_9ARCH</name>
<keyword evidence="10" id="KW-1185">Reference proteome</keyword>
<feature type="transmembrane region" description="Helical" evidence="7">
    <location>
        <begin position="316"/>
        <end position="334"/>
    </location>
</feature>
<evidence type="ECO:0000256" key="5">
    <source>
        <dbReference type="ARBA" id="ARBA00022989"/>
    </source>
</evidence>
<protein>
    <submittedName>
        <fullName evidence="9">Multidrug resistance protein MdtH</fullName>
    </submittedName>
</protein>
<gene>
    <name evidence="9" type="ORF">NEF87_000593</name>
</gene>
<feature type="transmembrane region" description="Helical" evidence="7">
    <location>
        <begin position="169"/>
        <end position="187"/>
    </location>
</feature>
<reference evidence="9" key="1">
    <citation type="submission" date="2022-09" db="EMBL/GenBank/DDBJ databases">
        <title>Actin cytoskeleton and complex cell architecture in an #Asgard archaeon.</title>
        <authorList>
            <person name="Ponce Toledo R.I."/>
            <person name="Schleper C."/>
            <person name="Rodrigues Oliveira T."/>
            <person name="Wollweber F."/>
            <person name="Xu J."/>
            <person name="Rittmann S."/>
            <person name="Klingl A."/>
            <person name="Pilhofer M."/>
        </authorList>
    </citation>
    <scope>NUCLEOTIDE SEQUENCE</scope>
    <source>
        <strain evidence="9">B-35</strain>
    </source>
</reference>
<proteinExistence type="predicted"/>
<feature type="transmembrane region" description="Helical" evidence="7">
    <location>
        <begin position="355"/>
        <end position="377"/>
    </location>
</feature>
<feature type="transmembrane region" description="Helical" evidence="7">
    <location>
        <begin position="264"/>
        <end position="283"/>
    </location>
</feature>
<dbReference type="InterPro" id="IPR050171">
    <property type="entry name" value="MFS_Transporters"/>
</dbReference>
<organism evidence="9 10">
    <name type="scientific">Candidatus Lokiarchaeum ossiferum</name>
    <dbReference type="NCBI Taxonomy" id="2951803"/>
    <lineage>
        <taxon>Archaea</taxon>
        <taxon>Promethearchaeati</taxon>
        <taxon>Promethearchaeota</taxon>
        <taxon>Promethearchaeia</taxon>
        <taxon>Promethearchaeales</taxon>
        <taxon>Promethearchaeaceae</taxon>
        <taxon>Candidatus Lokiarchaeum</taxon>
    </lineage>
</organism>
<dbReference type="PANTHER" id="PTHR23517">
    <property type="entry name" value="RESISTANCE PROTEIN MDTM, PUTATIVE-RELATED-RELATED"/>
    <property type="match status" value="1"/>
</dbReference>
<keyword evidence="6 7" id="KW-0472">Membrane</keyword>
<keyword evidence="2" id="KW-0813">Transport</keyword>
<dbReference type="InterPro" id="IPR011701">
    <property type="entry name" value="MFS"/>
</dbReference>
<dbReference type="Proteomes" id="UP001208689">
    <property type="component" value="Chromosome"/>
</dbReference>
<feature type="transmembrane region" description="Helical" evidence="7">
    <location>
        <begin position="383"/>
        <end position="405"/>
    </location>
</feature>
<evidence type="ECO:0000256" key="2">
    <source>
        <dbReference type="ARBA" id="ARBA00022448"/>
    </source>
</evidence>
<evidence type="ECO:0000256" key="6">
    <source>
        <dbReference type="ARBA" id="ARBA00023136"/>
    </source>
</evidence>
<feature type="domain" description="Major facilitator superfamily (MFS) profile" evidence="8">
    <location>
        <begin position="15"/>
        <end position="407"/>
    </location>
</feature>
<feature type="transmembrane region" description="Helical" evidence="7">
    <location>
        <begin position="106"/>
        <end position="123"/>
    </location>
</feature>
<keyword evidence="4 7" id="KW-0812">Transmembrane</keyword>
<feature type="transmembrane region" description="Helical" evidence="7">
    <location>
        <begin position="226"/>
        <end position="244"/>
    </location>
</feature>
<dbReference type="InterPro" id="IPR020846">
    <property type="entry name" value="MFS_dom"/>
</dbReference>
<feature type="transmembrane region" description="Helical" evidence="7">
    <location>
        <begin position="82"/>
        <end position="100"/>
    </location>
</feature>
<keyword evidence="5 7" id="KW-1133">Transmembrane helix</keyword>
<dbReference type="InterPro" id="IPR036259">
    <property type="entry name" value="MFS_trans_sf"/>
</dbReference>
<feature type="transmembrane region" description="Helical" evidence="7">
    <location>
        <begin position="53"/>
        <end position="70"/>
    </location>
</feature>
<evidence type="ECO:0000259" key="8">
    <source>
        <dbReference type="PROSITE" id="PS50850"/>
    </source>
</evidence>
<keyword evidence="3" id="KW-1003">Cell membrane</keyword>
<evidence type="ECO:0000256" key="3">
    <source>
        <dbReference type="ARBA" id="ARBA00022475"/>
    </source>
</evidence>
<evidence type="ECO:0000256" key="7">
    <source>
        <dbReference type="SAM" id="Phobius"/>
    </source>
</evidence>
<dbReference type="SUPFAM" id="SSF103473">
    <property type="entry name" value="MFS general substrate transporter"/>
    <property type="match status" value="1"/>
</dbReference>
<evidence type="ECO:0000256" key="1">
    <source>
        <dbReference type="ARBA" id="ARBA00004651"/>
    </source>
</evidence>
<dbReference type="PANTHER" id="PTHR23517:SF3">
    <property type="entry name" value="INTEGRAL MEMBRANE TRANSPORT PROTEIN"/>
    <property type="match status" value="1"/>
</dbReference>
<feature type="transmembrane region" description="Helical" evidence="7">
    <location>
        <begin position="143"/>
        <end position="163"/>
    </location>
</feature>
<dbReference type="Gene3D" id="1.20.1250.20">
    <property type="entry name" value="MFS general substrate transporter like domains"/>
    <property type="match status" value="1"/>
</dbReference>
<feature type="transmembrane region" description="Helical" evidence="7">
    <location>
        <begin position="290"/>
        <end position="310"/>
    </location>
</feature>